<evidence type="ECO:0000256" key="1">
    <source>
        <dbReference type="ARBA" id="ARBA00001954"/>
    </source>
</evidence>
<dbReference type="GO" id="GO:0016706">
    <property type="term" value="F:2-oxoglutarate-dependent dioxygenase activity"/>
    <property type="evidence" value="ECO:0007669"/>
    <property type="project" value="UniProtKB-ARBA"/>
</dbReference>
<gene>
    <name evidence="2" type="ORF">D3871_15805</name>
</gene>
<keyword evidence="3" id="KW-1185">Reference proteome</keyword>
<sequence>MSLSAAQIEQFRHDGYLVFRQLVSPAACAAMLAVTQEHLRQAIAPLEYEAEVGYDGAPASLDAPGGRTVRRLRAAYQRDPAFRAWAEDAQLGRWLRELIGERVFLTLAHHNCVMTKHPNYGTATGWHRDIRYWSFARNDLISVWLALGSEKEANGALKVIPGSHRLDIQRSQLDDLDFLRPDVAENQAIMARGVTVELDPGDVLFFHSGLFHAAGRNNGDSVKTSVVFAYRGESNLPLAGSRSAAAGDVAIGS</sequence>
<evidence type="ECO:0000313" key="3">
    <source>
        <dbReference type="Proteomes" id="UP000265955"/>
    </source>
</evidence>
<dbReference type="Gene3D" id="2.60.120.620">
    <property type="entry name" value="q2cbj1_9rhob like domain"/>
    <property type="match status" value="1"/>
</dbReference>
<dbReference type="Pfam" id="PF05721">
    <property type="entry name" value="PhyH"/>
    <property type="match status" value="1"/>
</dbReference>
<keyword evidence="2" id="KW-0560">Oxidoreductase</keyword>
<name>A0A3A3FUG3_9BURK</name>
<dbReference type="Proteomes" id="UP000265955">
    <property type="component" value="Unassembled WGS sequence"/>
</dbReference>
<dbReference type="InterPro" id="IPR008775">
    <property type="entry name" value="Phytyl_CoA_dOase-like"/>
</dbReference>
<dbReference type="AlphaFoldDB" id="A0A3A3FUG3"/>
<protein>
    <submittedName>
        <fullName evidence="2">Phytanoyl-CoA dioxygenase family protein</fullName>
    </submittedName>
</protein>
<dbReference type="GO" id="GO:0005506">
    <property type="term" value="F:iron ion binding"/>
    <property type="evidence" value="ECO:0007669"/>
    <property type="project" value="UniProtKB-ARBA"/>
</dbReference>
<evidence type="ECO:0000313" key="2">
    <source>
        <dbReference type="EMBL" id="RJF99822.1"/>
    </source>
</evidence>
<dbReference type="RefSeq" id="WP_119769767.1">
    <property type="nucleotide sequence ID" value="NZ_QYUO01000001.1"/>
</dbReference>
<keyword evidence="2" id="KW-0223">Dioxygenase</keyword>
<dbReference type="OrthoDB" id="9791262at2"/>
<dbReference type="PANTHER" id="PTHR20883">
    <property type="entry name" value="PHYTANOYL-COA DIOXYGENASE DOMAIN CONTAINING 1"/>
    <property type="match status" value="1"/>
</dbReference>
<comment type="cofactor">
    <cofactor evidence="1">
        <name>Fe(2+)</name>
        <dbReference type="ChEBI" id="CHEBI:29033"/>
    </cofactor>
</comment>
<dbReference type="EMBL" id="QYUO01000001">
    <property type="protein sequence ID" value="RJF99822.1"/>
    <property type="molecule type" value="Genomic_DNA"/>
</dbReference>
<dbReference type="PANTHER" id="PTHR20883:SF48">
    <property type="entry name" value="ECTOINE DIOXYGENASE"/>
    <property type="match status" value="1"/>
</dbReference>
<accession>A0A3A3FUG3</accession>
<dbReference type="SUPFAM" id="SSF51197">
    <property type="entry name" value="Clavaminate synthase-like"/>
    <property type="match status" value="1"/>
</dbReference>
<comment type="caution">
    <text evidence="2">The sequence shown here is derived from an EMBL/GenBank/DDBJ whole genome shotgun (WGS) entry which is preliminary data.</text>
</comment>
<reference evidence="3" key="1">
    <citation type="submission" date="2018-09" db="EMBL/GenBank/DDBJ databases">
        <authorList>
            <person name="Zhu H."/>
        </authorList>
    </citation>
    <scope>NUCLEOTIDE SEQUENCE [LARGE SCALE GENOMIC DNA]</scope>
    <source>
        <strain evidence="3">K1R23-30</strain>
    </source>
</reference>
<organism evidence="2 3">
    <name type="scientific">Noviherbaspirillum saxi</name>
    <dbReference type="NCBI Taxonomy" id="2320863"/>
    <lineage>
        <taxon>Bacteria</taxon>
        <taxon>Pseudomonadati</taxon>
        <taxon>Pseudomonadota</taxon>
        <taxon>Betaproteobacteria</taxon>
        <taxon>Burkholderiales</taxon>
        <taxon>Oxalobacteraceae</taxon>
        <taxon>Noviherbaspirillum</taxon>
    </lineage>
</organism>
<proteinExistence type="predicted"/>